<evidence type="ECO:0000256" key="5">
    <source>
        <dbReference type="ARBA" id="ARBA00022756"/>
    </source>
</evidence>
<dbReference type="Gene3D" id="3.40.50.300">
    <property type="entry name" value="P-loop containing nucleotide triphosphate hydrolases"/>
    <property type="match status" value="1"/>
</dbReference>
<sequence>MQRGIFVTGTDTEVGKTYVSCALLHMLDRQGVRTTAMKPVASGAEKIEDHYVNDDALRLQQAANVSAAYAQINPYVFPEAIAPHLAARQAGVEIDFKRIKKSFSALSELSDFILVEGVGGWLVPLNSEQTIADLANSLKLPVLLVVGMRLGCINHALLSARAIIQSGVSLQGWIANKVQGNYPYVDENIETLKQCLDAPLLATLEHESEARIYLDFKLDMSR</sequence>
<dbReference type="GO" id="GO:0009102">
    <property type="term" value="P:biotin biosynthetic process"/>
    <property type="evidence" value="ECO:0007669"/>
    <property type="project" value="UniProtKB-UniPathway"/>
</dbReference>
<dbReference type="GO" id="GO:0005829">
    <property type="term" value="C:cytosol"/>
    <property type="evidence" value="ECO:0007669"/>
    <property type="project" value="TreeGrafter"/>
</dbReference>
<dbReference type="PIRSF" id="PIRSF006755">
    <property type="entry name" value="DTB_synth"/>
    <property type="match status" value="1"/>
</dbReference>
<dbReference type="PANTHER" id="PTHR43210:SF5">
    <property type="entry name" value="DETHIOBIOTIN SYNTHETASE"/>
    <property type="match status" value="1"/>
</dbReference>
<evidence type="ECO:0000256" key="2">
    <source>
        <dbReference type="ARBA" id="ARBA00022598"/>
    </source>
</evidence>
<dbReference type="AlphaFoldDB" id="A0A3B1B1E1"/>
<dbReference type="GO" id="GO:0000287">
    <property type="term" value="F:magnesium ion binding"/>
    <property type="evidence" value="ECO:0007669"/>
    <property type="project" value="InterPro"/>
</dbReference>
<evidence type="ECO:0000256" key="6">
    <source>
        <dbReference type="ARBA" id="ARBA00022840"/>
    </source>
</evidence>
<keyword evidence="7" id="KW-0460">Magnesium</keyword>
<gene>
    <name evidence="8" type="ORF">MNBD_GAMMA25-1149</name>
</gene>
<evidence type="ECO:0000256" key="1">
    <source>
        <dbReference type="ARBA" id="ARBA00022490"/>
    </source>
</evidence>
<proteinExistence type="inferred from homology"/>
<dbReference type="CDD" id="cd03109">
    <property type="entry name" value="DTBS"/>
    <property type="match status" value="1"/>
</dbReference>
<keyword evidence="2 8" id="KW-0436">Ligase</keyword>
<accession>A0A3B1B1E1</accession>
<dbReference type="SUPFAM" id="SSF52540">
    <property type="entry name" value="P-loop containing nucleoside triphosphate hydrolases"/>
    <property type="match status" value="1"/>
</dbReference>
<keyword evidence="3" id="KW-0479">Metal-binding</keyword>
<dbReference type="HAMAP" id="MF_00336">
    <property type="entry name" value="BioD"/>
    <property type="match status" value="1"/>
</dbReference>
<dbReference type="InterPro" id="IPR027417">
    <property type="entry name" value="P-loop_NTPase"/>
</dbReference>
<dbReference type="GO" id="GO:0005524">
    <property type="term" value="F:ATP binding"/>
    <property type="evidence" value="ECO:0007669"/>
    <property type="project" value="UniProtKB-KW"/>
</dbReference>
<dbReference type="UniPathway" id="UPA00078"/>
<keyword evidence="1" id="KW-0963">Cytoplasm</keyword>
<dbReference type="PANTHER" id="PTHR43210">
    <property type="entry name" value="DETHIOBIOTIN SYNTHETASE"/>
    <property type="match status" value="1"/>
</dbReference>
<evidence type="ECO:0000256" key="4">
    <source>
        <dbReference type="ARBA" id="ARBA00022741"/>
    </source>
</evidence>
<dbReference type="InterPro" id="IPR004472">
    <property type="entry name" value="DTB_synth_BioD"/>
</dbReference>
<organism evidence="8">
    <name type="scientific">hydrothermal vent metagenome</name>
    <dbReference type="NCBI Taxonomy" id="652676"/>
    <lineage>
        <taxon>unclassified sequences</taxon>
        <taxon>metagenomes</taxon>
        <taxon>ecological metagenomes</taxon>
    </lineage>
</organism>
<dbReference type="GO" id="GO:0042803">
    <property type="term" value="F:protein homodimerization activity"/>
    <property type="evidence" value="ECO:0007669"/>
    <property type="project" value="UniProtKB-ARBA"/>
</dbReference>
<dbReference type="EC" id="6.3.3.3" evidence="8"/>
<dbReference type="EMBL" id="UOFY01000021">
    <property type="protein sequence ID" value="VAX07911.1"/>
    <property type="molecule type" value="Genomic_DNA"/>
</dbReference>
<evidence type="ECO:0000313" key="8">
    <source>
        <dbReference type="EMBL" id="VAX07911.1"/>
    </source>
</evidence>
<evidence type="ECO:0000256" key="7">
    <source>
        <dbReference type="ARBA" id="ARBA00022842"/>
    </source>
</evidence>
<reference evidence="8" key="1">
    <citation type="submission" date="2018-06" db="EMBL/GenBank/DDBJ databases">
        <authorList>
            <person name="Zhirakovskaya E."/>
        </authorList>
    </citation>
    <scope>NUCLEOTIDE SEQUENCE</scope>
</reference>
<name>A0A3B1B1E1_9ZZZZ</name>
<dbReference type="Pfam" id="PF13500">
    <property type="entry name" value="AAA_26"/>
    <property type="match status" value="1"/>
</dbReference>
<protein>
    <submittedName>
        <fullName evidence="8">Dethiobiotin synthetase</fullName>
        <ecNumber evidence="8">6.3.3.3</ecNumber>
    </submittedName>
</protein>
<dbReference type="FunFam" id="3.40.50.300:FF:000292">
    <property type="entry name" value="ATP-dependent dethiobiotin synthetase BioD"/>
    <property type="match status" value="1"/>
</dbReference>
<dbReference type="NCBIfam" id="TIGR00347">
    <property type="entry name" value="bioD"/>
    <property type="match status" value="1"/>
</dbReference>
<dbReference type="GO" id="GO:0004141">
    <property type="term" value="F:dethiobiotin synthase activity"/>
    <property type="evidence" value="ECO:0007669"/>
    <property type="project" value="UniProtKB-EC"/>
</dbReference>
<evidence type="ECO:0000256" key="3">
    <source>
        <dbReference type="ARBA" id="ARBA00022723"/>
    </source>
</evidence>
<keyword evidence="4" id="KW-0547">Nucleotide-binding</keyword>
<keyword evidence="6" id="KW-0067">ATP-binding</keyword>
<keyword evidence="5" id="KW-0093">Biotin biosynthesis</keyword>